<feature type="region of interest" description="Disordered" evidence="1">
    <location>
        <begin position="1"/>
        <end position="43"/>
    </location>
</feature>
<evidence type="ECO:0000313" key="3">
    <source>
        <dbReference type="Proteomes" id="UP000823399"/>
    </source>
</evidence>
<dbReference type="AlphaFoldDB" id="A0A9P7F551"/>
<dbReference type="RefSeq" id="XP_041292190.1">
    <property type="nucleotide sequence ID" value="XM_041439814.1"/>
</dbReference>
<accession>A0A9P7F551</accession>
<keyword evidence="3" id="KW-1185">Reference proteome</keyword>
<dbReference type="EMBL" id="JABBWM010000032">
    <property type="protein sequence ID" value="KAG2107312.1"/>
    <property type="molecule type" value="Genomic_DNA"/>
</dbReference>
<dbReference type="Proteomes" id="UP000823399">
    <property type="component" value="Unassembled WGS sequence"/>
</dbReference>
<protein>
    <submittedName>
        <fullName evidence="2">Uncharacterized protein</fullName>
    </submittedName>
</protein>
<sequence>MFKNKSGLTKHTCTQHSRATCNRQKFHQPAPRVRSPSSEARSDYDHLDFGLKCDAEGNLIDQNAPPPPQTDTSPDNWTPYESHIAFEMAEFLFSWNQTSAKQIDTLLDLWTASLIKHNDAPPFTGHHDLYNTIDATPLGDIPWETFTMSYNGAKSLHDIPPWMDATYDVWFRDPRLLLHDMLGNPDFDGQMEYVPHRDYSTEDTRCFKNFFSSDWAWDQADIIAQNEANHGSTFVLLIISSDKMTVSVATGHTKYHLLYMSIGNISNSTRHAHRNGVVLVGFLTIPKTMKEHAGDTAYRNFRRQMFHSSLVKIFEAIKPYMDTPNVAHFPDGHFCRVIYGLGPYIADYPEQALLSGVVQGWCPKCLADRRDLDGDEPCLCRCEKHRELLVEELEYGKLWEEYGIVGDVVPFTNDYPQADIHELISPDILHQIIEGAFKDHLVDWVESYLKITHGASHAAQIMDDIDNRIAAVSSFAGLRRFPEGHGFKQWTGDDSKALMKVYLPAIRGHVPDDVVRTFSAFLDFCYIVRRNTLTEDDLLQLQDALDWFHRYREIFKTTGVTLSFSLPRQHSLNHYLLLIRQFGAPNGICSSIMESKHIKAVKEPWCRSSRFKALGQMPIEGEVSETFDGPAVEAYVDLAATPCCQCDVGTLGDELELPNFQQLIQEFIHDQAHAADPNPPVFDSASAPLFLGKVLIFNSATASFYAPSDLSSTGGMRREHIHAVSSWRGGAPRHDCVFVNMNTDTDIMNGLAVAQVLCFFSFSNRTSFFQCAVVRWFSHVLGARDLDTGMYVVAPTTLEDNTPDISIIHIDCIFRAVHLIPVYGSNILPCAITSHDSYDVFYSYFVSKYADHHTFEIA</sequence>
<evidence type="ECO:0000313" key="2">
    <source>
        <dbReference type="EMBL" id="KAG2107312.1"/>
    </source>
</evidence>
<dbReference type="Pfam" id="PF18759">
    <property type="entry name" value="Plavaka"/>
    <property type="match status" value="1"/>
</dbReference>
<name>A0A9P7F551_9AGAM</name>
<reference evidence="2" key="1">
    <citation type="journal article" date="2020" name="New Phytol.">
        <title>Comparative genomics reveals dynamic genome evolution in host specialist ectomycorrhizal fungi.</title>
        <authorList>
            <person name="Lofgren L.A."/>
            <person name="Nguyen N.H."/>
            <person name="Vilgalys R."/>
            <person name="Ruytinx J."/>
            <person name="Liao H.L."/>
            <person name="Branco S."/>
            <person name="Kuo A."/>
            <person name="LaButti K."/>
            <person name="Lipzen A."/>
            <person name="Andreopoulos W."/>
            <person name="Pangilinan J."/>
            <person name="Riley R."/>
            <person name="Hundley H."/>
            <person name="Na H."/>
            <person name="Barry K."/>
            <person name="Grigoriev I.V."/>
            <person name="Stajich J.E."/>
            <person name="Kennedy P.G."/>
        </authorList>
    </citation>
    <scope>NUCLEOTIDE SEQUENCE</scope>
    <source>
        <strain evidence="2">FC423</strain>
    </source>
</reference>
<feature type="region of interest" description="Disordered" evidence="1">
    <location>
        <begin position="57"/>
        <end position="79"/>
    </location>
</feature>
<dbReference type="OrthoDB" id="3199698at2759"/>
<gene>
    <name evidence="2" type="ORF">F5147DRAFT_746079</name>
</gene>
<dbReference type="InterPro" id="IPR041078">
    <property type="entry name" value="Plavaka"/>
</dbReference>
<feature type="compositionally biased region" description="Polar residues" evidence="1">
    <location>
        <begin position="1"/>
        <end position="23"/>
    </location>
</feature>
<dbReference type="GeneID" id="64702073"/>
<comment type="caution">
    <text evidence="2">The sequence shown here is derived from an EMBL/GenBank/DDBJ whole genome shotgun (WGS) entry which is preliminary data.</text>
</comment>
<evidence type="ECO:0000256" key="1">
    <source>
        <dbReference type="SAM" id="MobiDB-lite"/>
    </source>
</evidence>
<proteinExistence type="predicted"/>
<organism evidence="2 3">
    <name type="scientific">Suillus discolor</name>
    <dbReference type="NCBI Taxonomy" id="1912936"/>
    <lineage>
        <taxon>Eukaryota</taxon>
        <taxon>Fungi</taxon>
        <taxon>Dikarya</taxon>
        <taxon>Basidiomycota</taxon>
        <taxon>Agaricomycotina</taxon>
        <taxon>Agaricomycetes</taxon>
        <taxon>Agaricomycetidae</taxon>
        <taxon>Boletales</taxon>
        <taxon>Suillineae</taxon>
        <taxon>Suillaceae</taxon>
        <taxon>Suillus</taxon>
    </lineage>
</organism>